<evidence type="ECO:0000256" key="1">
    <source>
        <dbReference type="SAM" id="MobiDB-lite"/>
    </source>
</evidence>
<sequence length="878" mass="99975">MPFFALPVFLSSLFASPHLPEHDLSFNLLPSNSSFNLSPSLQLPNRVPNPADIPLEIIISILELLYHNDNLQVDIDMLKTCSLVSRAWSVPAQKLLFRHVTLQNQRSLESFIDAIDRSTSRGCMLGDAVHSLRVTMDHNQPSGIHQHSFALGVTLCPNLRELNLSLYGCAAPGSDVVGAADQTRMMRPAPLFDEHTIQILKSGPAITALEFNNWSDNEQSTTQLLEVWPSLKSLAITGTIPHISSESSEPLPCALTNLRLNLQKPPSADFMDWLLYNSSQTLRQLEFEREPPIQLLEYLTSIYGPTLHSLSLPSFSSPKQAFVKQCTGLREIKTESPSVLSAIYRELPETLEHMAFGMDRDSSLHSIIEAVKSKNSLKSITALLWTGGELHTHLSKLKIQCAWRGVDLKVTNDIRAFRLMTPCISMASSSSLSSLVRSSTSMVTEDDLDRQVAELILREAKKKAERYGQQGIRAYISSNLIDSNAPRTNKRFLSSIIRSTDDHNKTILRAQALAAQEIKREREDRERRERRMRAREAADAHRSRRSPSSSSPRRHRRRRRHSRHRHYGSTGGVRHRYREFDEEQDAWDRWDGRNADRSERKRNGRNWERESENESNEDNSRVKRKIKGKGKERDKYRRQRTQSPRDRDHSHSRSPSRRKLRNVVSHDDDPVSKKRRRSKSPLRSDEADDSRPQTSSMRKETRTRDNSPAKRDRSSSVESLSAHTARRKRAKMKKIEDDSDSQPLSWSSSPPPGPEPAATVPSKMDKYFEESYDPRLDVAPLTIPQIPATGLINNAEFEGWDAMLELLKLRKEDKEEKKRLERLGLLPKVKSKEKKKGVIISSTAAAERWNAESTSILDIAYKKKGDVREWDLGKEGVT</sequence>
<dbReference type="OrthoDB" id="2522283at2759"/>
<feature type="compositionally biased region" description="Basic residues" evidence="1">
    <location>
        <begin position="552"/>
        <end position="575"/>
    </location>
</feature>
<feature type="compositionally biased region" description="Basic and acidic residues" evidence="1">
    <location>
        <begin position="682"/>
        <end position="715"/>
    </location>
</feature>
<feature type="compositionally biased region" description="Basic and acidic residues" evidence="1">
    <location>
        <begin position="517"/>
        <end position="541"/>
    </location>
</feature>
<accession>A0A2A9NCR1</accession>
<evidence type="ECO:0000313" key="2">
    <source>
        <dbReference type="EMBL" id="PFH48409.1"/>
    </source>
</evidence>
<feature type="region of interest" description="Disordered" evidence="1">
    <location>
        <begin position="596"/>
        <end position="763"/>
    </location>
</feature>
<organism evidence="2 3">
    <name type="scientific">Amanita thiersii Skay4041</name>
    <dbReference type="NCBI Taxonomy" id="703135"/>
    <lineage>
        <taxon>Eukaryota</taxon>
        <taxon>Fungi</taxon>
        <taxon>Dikarya</taxon>
        <taxon>Basidiomycota</taxon>
        <taxon>Agaricomycotina</taxon>
        <taxon>Agaricomycetes</taxon>
        <taxon>Agaricomycetidae</taxon>
        <taxon>Agaricales</taxon>
        <taxon>Pluteineae</taxon>
        <taxon>Amanitaceae</taxon>
        <taxon>Amanita</taxon>
    </lineage>
</organism>
<proteinExistence type="predicted"/>
<protein>
    <submittedName>
        <fullName evidence="2">Uncharacterized protein</fullName>
    </submittedName>
</protein>
<name>A0A2A9NCR1_9AGAR</name>
<dbReference type="STRING" id="703135.A0A2A9NCR1"/>
<gene>
    <name evidence="2" type="ORF">AMATHDRAFT_196652</name>
</gene>
<dbReference type="Proteomes" id="UP000242287">
    <property type="component" value="Unassembled WGS sequence"/>
</dbReference>
<reference evidence="2 3" key="1">
    <citation type="submission" date="2014-02" db="EMBL/GenBank/DDBJ databases">
        <title>Transposable element dynamics among asymbiotic and ectomycorrhizal Amanita fungi.</title>
        <authorList>
            <consortium name="DOE Joint Genome Institute"/>
            <person name="Hess J."/>
            <person name="Skrede I."/>
            <person name="Wolfe B."/>
            <person name="LaButti K."/>
            <person name="Ohm R.A."/>
            <person name="Grigoriev I.V."/>
            <person name="Pringle A."/>
        </authorList>
    </citation>
    <scope>NUCLEOTIDE SEQUENCE [LARGE SCALE GENOMIC DNA]</scope>
    <source>
        <strain evidence="2 3">SKay4041</strain>
    </source>
</reference>
<evidence type="ECO:0000313" key="3">
    <source>
        <dbReference type="Proteomes" id="UP000242287"/>
    </source>
</evidence>
<feature type="compositionally biased region" description="Basic and acidic residues" evidence="1">
    <location>
        <begin position="596"/>
        <end position="612"/>
    </location>
</feature>
<dbReference type="PANTHER" id="PTHR40132">
    <property type="entry name" value="PRE-MRNA-SPLICING FACTOR 38B"/>
    <property type="match status" value="1"/>
</dbReference>
<feature type="region of interest" description="Disordered" evidence="1">
    <location>
        <begin position="517"/>
        <end position="575"/>
    </location>
</feature>
<keyword evidence="3" id="KW-1185">Reference proteome</keyword>
<dbReference type="PANTHER" id="PTHR40132:SF1">
    <property type="entry name" value="PRE-MRNA-SPLICING FACTOR 38B"/>
    <property type="match status" value="1"/>
</dbReference>
<dbReference type="EMBL" id="KZ302064">
    <property type="protein sequence ID" value="PFH48409.1"/>
    <property type="molecule type" value="Genomic_DNA"/>
</dbReference>
<feature type="compositionally biased region" description="Basic residues" evidence="1">
    <location>
        <begin position="652"/>
        <end position="661"/>
    </location>
</feature>
<dbReference type="AlphaFoldDB" id="A0A2A9NCR1"/>